<reference evidence="1 2" key="1">
    <citation type="submission" date="2022-03" db="EMBL/GenBank/DDBJ databases">
        <authorList>
            <person name="Brunel B."/>
        </authorList>
    </citation>
    <scope>NUCLEOTIDE SEQUENCE [LARGE SCALE GENOMIC DNA]</scope>
    <source>
        <strain evidence="1">STM5069sample</strain>
    </source>
</reference>
<evidence type="ECO:0000313" key="2">
    <source>
        <dbReference type="Proteomes" id="UP001153050"/>
    </source>
</evidence>
<keyword evidence="2" id="KW-1185">Reference proteome</keyword>
<protein>
    <submittedName>
        <fullName evidence="1">Uncharacterized protein</fullName>
    </submittedName>
</protein>
<evidence type="ECO:0000313" key="1">
    <source>
        <dbReference type="EMBL" id="CAH2402727.1"/>
    </source>
</evidence>
<proteinExistence type="predicted"/>
<comment type="caution">
    <text evidence="1">The sequence shown here is derived from an EMBL/GenBank/DDBJ whole genome shotgun (WGS) entry which is preliminary data.</text>
</comment>
<name>A0ABN8K0V6_9HYPH</name>
<accession>A0ABN8K0V6</accession>
<dbReference type="EMBL" id="CAKXZT010000130">
    <property type="protein sequence ID" value="CAH2402727.1"/>
    <property type="molecule type" value="Genomic_DNA"/>
</dbReference>
<sequence>MALQRSPTFCNCRCAGSSACQSRPALGFCPGARVFALNGPTPLDDKRAIEKVKGPALY</sequence>
<gene>
    <name evidence="1" type="ORF">MES5069_350023</name>
</gene>
<organism evidence="1 2">
    <name type="scientific">Mesorhizobium escarrei</name>
    <dbReference type="NCBI Taxonomy" id="666018"/>
    <lineage>
        <taxon>Bacteria</taxon>
        <taxon>Pseudomonadati</taxon>
        <taxon>Pseudomonadota</taxon>
        <taxon>Alphaproteobacteria</taxon>
        <taxon>Hyphomicrobiales</taxon>
        <taxon>Phyllobacteriaceae</taxon>
        <taxon>Mesorhizobium</taxon>
    </lineage>
</organism>
<dbReference type="Proteomes" id="UP001153050">
    <property type="component" value="Unassembled WGS sequence"/>
</dbReference>